<accession>A0ABS3J781</accession>
<feature type="chain" id="PRO_5045245239" description="Argininosuccinate lyase" evidence="2">
    <location>
        <begin position="27"/>
        <end position="63"/>
    </location>
</feature>
<feature type="compositionally biased region" description="Basic and acidic residues" evidence="1">
    <location>
        <begin position="46"/>
        <end position="63"/>
    </location>
</feature>
<evidence type="ECO:0000256" key="1">
    <source>
        <dbReference type="SAM" id="MobiDB-lite"/>
    </source>
</evidence>
<organism evidence="3 4">
    <name type="scientific">Jiella sonneratiae</name>
    <dbReference type="NCBI Taxonomy" id="2816856"/>
    <lineage>
        <taxon>Bacteria</taxon>
        <taxon>Pseudomonadati</taxon>
        <taxon>Pseudomonadota</taxon>
        <taxon>Alphaproteobacteria</taxon>
        <taxon>Hyphomicrobiales</taxon>
        <taxon>Aurantimonadaceae</taxon>
        <taxon>Jiella</taxon>
    </lineage>
</organism>
<gene>
    <name evidence="3" type="ORF">J1C47_17955</name>
</gene>
<keyword evidence="4" id="KW-1185">Reference proteome</keyword>
<dbReference type="EMBL" id="JAFMPY010000022">
    <property type="protein sequence ID" value="MBO0905533.1"/>
    <property type="molecule type" value="Genomic_DNA"/>
</dbReference>
<dbReference type="RefSeq" id="WP_207352166.1">
    <property type="nucleotide sequence ID" value="NZ_JAFMPY010000022.1"/>
</dbReference>
<reference evidence="3 4" key="1">
    <citation type="submission" date="2021-03" db="EMBL/GenBank/DDBJ databases">
        <title>Whole genome sequence of Jiella sp. MQZ13P-4.</title>
        <authorList>
            <person name="Tuo L."/>
        </authorList>
    </citation>
    <scope>NUCLEOTIDE SEQUENCE [LARGE SCALE GENOMIC DNA]</scope>
    <source>
        <strain evidence="3 4">MQZ13P-4</strain>
    </source>
</reference>
<evidence type="ECO:0008006" key="5">
    <source>
        <dbReference type="Google" id="ProtNLM"/>
    </source>
</evidence>
<dbReference type="PROSITE" id="PS51257">
    <property type="entry name" value="PROKAR_LIPOPROTEIN"/>
    <property type="match status" value="1"/>
</dbReference>
<evidence type="ECO:0000256" key="2">
    <source>
        <dbReference type="SAM" id="SignalP"/>
    </source>
</evidence>
<comment type="caution">
    <text evidence="3">The sequence shown here is derived from an EMBL/GenBank/DDBJ whole genome shotgun (WGS) entry which is preliminary data.</text>
</comment>
<feature type="region of interest" description="Disordered" evidence="1">
    <location>
        <begin position="38"/>
        <end position="63"/>
    </location>
</feature>
<feature type="signal peptide" evidence="2">
    <location>
        <begin position="1"/>
        <end position="26"/>
    </location>
</feature>
<evidence type="ECO:0000313" key="4">
    <source>
        <dbReference type="Proteomes" id="UP000664288"/>
    </source>
</evidence>
<evidence type="ECO:0000313" key="3">
    <source>
        <dbReference type="EMBL" id="MBO0905533.1"/>
    </source>
</evidence>
<name>A0ABS3J781_9HYPH</name>
<keyword evidence="2" id="KW-0732">Signal</keyword>
<protein>
    <recommendedName>
        <fullName evidence="5">Argininosuccinate lyase</fullName>
    </recommendedName>
</protein>
<proteinExistence type="predicted"/>
<dbReference type="Proteomes" id="UP000664288">
    <property type="component" value="Unassembled WGS sequence"/>
</dbReference>
<sequence length="63" mass="6930">MVRRRCAFFILIAAALILSACGGMNRAVTTLPRTFDDLGAKTAPLRGERDQRPEQDEAPRTSP</sequence>